<dbReference type="GO" id="GO:0005634">
    <property type="term" value="C:nucleus"/>
    <property type="evidence" value="ECO:0007669"/>
    <property type="project" value="TreeGrafter"/>
</dbReference>
<dbReference type="AlphaFoldDB" id="A0A1S3HKI3"/>
<dbReference type="Proteomes" id="UP000085678">
    <property type="component" value="Unplaced"/>
</dbReference>
<dbReference type="InterPro" id="IPR006861">
    <property type="entry name" value="HABP4_PAIRBP1-bd"/>
</dbReference>
<evidence type="ECO:0000259" key="5">
    <source>
        <dbReference type="Pfam" id="PF16174"/>
    </source>
</evidence>
<reference evidence="7" key="1">
    <citation type="submission" date="2025-08" db="UniProtKB">
        <authorList>
            <consortium name="RefSeq"/>
        </authorList>
    </citation>
    <scope>IDENTIFICATION</scope>
    <source>
        <tissue evidence="7">Gonads</tissue>
    </source>
</reference>
<feature type="compositionally biased region" description="Basic and acidic residues" evidence="3">
    <location>
        <begin position="117"/>
        <end position="128"/>
    </location>
</feature>
<feature type="domain" description="Intracellular hyaluronan-binding protein 4 N-terminal" evidence="5">
    <location>
        <begin position="1"/>
        <end position="125"/>
    </location>
</feature>
<dbReference type="RefSeq" id="XP_013385514.1">
    <property type="nucleotide sequence ID" value="XM_013530060.1"/>
</dbReference>
<dbReference type="OMA" id="DFAPREQ"/>
<feature type="domain" description="Hyaluronan/mRNA-binding protein" evidence="4">
    <location>
        <begin position="168"/>
        <end position="205"/>
    </location>
</feature>
<dbReference type="InterPro" id="IPR032381">
    <property type="entry name" value="IHABP4_N"/>
</dbReference>
<dbReference type="GO" id="GO:0006417">
    <property type="term" value="P:regulation of translation"/>
    <property type="evidence" value="ECO:0007669"/>
    <property type="project" value="UniProtKB-KW"/>
</dbReference>
<keyword evidence="6" id="KW-1185">Reference proteome</keyword>
<feature type="compositionally biased region" description="Basic and acidic residues" evidence="3">
    <location>
        <begin position="26"/>
        <end position="52"/>
    </location>
</feature>
<dbReference type="PANTHER" id="PTHR12299:SF17">
    <property type="entry name" value="AT19571P-RELATED"/>
    <property type="match status" value="1"/>
</dbReference>
<dbReference type="GO" id="GO:0003723">
    <property type="term" value="F:RNA binding"/>
    <property type="evidence" value="ECO:0007669"/>
    <property type="project" value="InterPro"/>
</dbReference>
<evidence type="ECO:0000313" key="7">
    <source>
        <dbReference type="RefSeq" id="XP_013385514.1"/>
    </source>
</evidence>
<comment type="similarity">
    <text evidence="2">Belongs to the SERBP1-HABP4 family.</text>
</comment>
<feature type="compositionally biased region" description="Basic and acidic residues" evidence="3">
    <location>
        <begin position="138"/>
        <end position="147"/>
    </location>
</feature>
<dbReference type="GeneID" id="106155300"/>
<dbReference type="OrthoDB" id="6022699at2759"/>
<organism evidence="6 7">
    <name type="scientific">Lingula anatina</name>
    <name type="common">Brachiopod</name>
    <name type="synonym">Lingula unguis</name>
    <dbReference type="NCBI Taxonomy" id="7574"/>
    <lineage>
        <taxon>Eukaryota</taxon>
        <taxon>Metazoa</taxon>
        <taxon>Spiralia</taxon>
        <taxon>Lophotrochozoa</taxon>
        <taxon>Brachiopoda</taxon>
        <taxon>Linguliformea</taxon>
        <taxon>Lingulata</taxon>
        <taxon>Lingulida</taxon>
        <taxon>Linguloidea</taxon>
        <taxon>Lingulidae</taxon>
        <taxon>Lingula</taxon>
    </lineage>
</organism>
<evidence type="ECO:0000256" key="2">
    <source>
        <dbReference type="ARBA" id="ARBA00035118"/>
    </source>
</evidence>
<accession>A0A1S3HKI3</accession>
<keyword evidence="1" id="KW-0810">Translation regulation</keyword>
<dbReference type="GO" id="GO:0005737">
    <property type="term" value="C:cytoplasm"/>
    <property type="evidence" value="ECO:0007669"/>
    <property type="project" value="TreeGrafter"/>
</dbReference>
<dbReference type="STRING" id="7574.A0A1S3HKI3"/>
<feature type="compositionally biased region" description="Gly residues" evidence="3">
    <location>
        <begin position="148"/>
        <end position="166"/>
    </location>
</feature>
<evidence type="ECO:0000313" key="6">
    <source>
        <dbReference type="Proteomes" id="UP000085678"/>
    </source>
</evidence>
<feature type="region of interest" description="Disordered" evidence="3">
    <location>
        <begin position="26"/>
        <end position="206"/>
    </location>
</feature>
<dbReference type="Pfam" id="PF04774">
    <property type="entry name" value="HABP4_PAI-RBP1"/>
    <property type="match status" value="1"/>
</dbReference>
<evidence type="ECO:0000259" key="4">
    <source>
        <dbReference type="Pfam" id="PF04774"/>
    </source>
</evidence>
<feature type="compositionally biased region" description="Basic and acidic residues" evidence="3">
    <location>
        <begin position="68"/>
        <end position="110"/>
    </location>
</feature>
<dbReference type="PANTHER" id="PTHR12299">
    <property type="entry name" value="HYALURONIC ACID-BINDING PROTEIN 4"/>
    <property type="match status" value="1"/>
</dbReference>
<evidence type="ECO:0000256" key="1">
    <source>
        <dbReference type="ARBA" id="ARBA00022845"/>
    </source>
</evidence>
<dbReference type="InParanoid" id="A0A1S3HKI3"/>
<dbReference type="InterPro" id="IPR039764">
    <property type="entry name" value="HABP4/SERBP1-like"/>
</dbReference>
<evidence type="ECO:0000256" key="3">
    <source>
        <dbReference type="SAM" id="MobiDB-lite"/>
    </source>
</evidence>
<gene>
    <name evidence="7" type="primary">LOC106155300</name>
</gene>
<sequence length="206" mass="23230">MATTYGIEVKNRFELVLDDEDDPFEILKEQEEQAKKKDGDKTKKNAKNEKAKSAKTKQNKKAQIIEPEPAKPKQTEHVGGRREENPPPRRQREQSARNTDTDRPQSDRRPPRQNRGPRQDRQNDDFAPREQGFSSGGEFRDRPESGRGGRGTRRGGGFGRGRGRGGFGKREFDRHSGSDKTSGVKPVDKRDGGGAFNWGTVKDDVE</sequence>
<protein>
    <submittedName>
        <fullName evidence="7">Plasminogen activator inhibitor 1 RNA-binding protein-like isoform X1</fullName>
    </submittedName>
</protein>
<dbReference type="Pfam" id="PF16174">
    <property type="entry name" value="IHABP4_N"/>
    <property type="match status" value="1"/>
</dbReference>
<name>A0A1S3HKI3_LINAN</name>
<proteinExistence type="inferred from homology"/>
<feature type="compositionally biased region" description="Basic and acidic residues" evidence="3">
    <location>
        <begin position="168"/>
        <end position="178"/>
    </location>
</feature>
<dbReference type="KEGG" id="lak:106155300"/>